<keyword evidence="11" id="KW-1185">Reference proteome</keyword>
<dbReference type="InterPro" id="IPR038665">
    <property type="entry name" value="Voltage-dep_anion_channel_sf"/>
</dbReference>
<dbReference type="EMBL" id="BOOJ01000058">
    <property type="protein sequence ID" value="GIH95995.1"/>
    <property type="molecule type" value="Genomic_DNA"/>
</dbReference>
<evidence type="ECO:0000256" key="8">
    <source>
        <dbReference type="SAM" id="MobiDB-lite"/>
    </source>
</evidence>
<feature type="transmembrane region" description="Helical" evidence="9">
    <location>
        <begin position="51"/>
        <end position="69"/>
    </location>
</feature>
<feature type="transmembrane region" description="Helical" evidence="9">
    <location>
        <begin position="251"/>
        <end position="272"/>
    </location>
</feature>
<proteinExistence type="inferred from homology"/>
<dbReference type="PANTHER" id="PTHR31686">
    <property type="match status" value="1"/>
</dbReference>
<feature type="transmembrane region" description="Helical" evidence="9">
    <location>
        <begin position="216"/>
        <end position="239"/>
    </location>
</feature>
<evidence type="ECO:0000256" key="4">
    <source>
        <dbReference type="ARBA" id="ARBA00022475"/>
    </source>
</evidence>
<dbReference type="Gene3D" id="1.50.10.150">
    <property type="entry name" value="Voltage-dependent anion channel"/>
    <property type="match status" value="1"/>
</dbReference>
<dbReference type="Proteomes" id="UP000619788">
    <property type="component" value="Unassembled WGS sequence"/>
</dbReference>
<evidence type="ECO:0000313" key="10">
    <source>
        <dbReference type="EMBL" id="GIH95995.1"/>
    </source>
</evidence>
<feature type="transmembrane region" description="Helical" evidence="9">
    <location>
        <begin position="84"/>
        <end position="106"/>
    </location>
</feature>
<feature type="transmembrane region" description="Helical" evidence="9">
    <location>
        <begin position="278"/>
        <end position="299"/>
    </location>
</feature>
<sequence>MGTGIVATALPPDLDALRPLAAAIWLLSGIMLVALAFTWRHRRFDPEIAPFLGAPPMALLTVGTGTLFYGQDLIGLRAAIVVDATLWLAGTLLGLASMIGVPWFMLTRHRPRLEEASGLWLMPVVPPMVAATGGAHLVPHVGSLSEALLVTCYALFGLSLLAVIPIVAVLVRRIRVHGPGAASMVPTLVIVLGPLGQSVTAVNQLARSAPELAAFGLWYGVPVWTAAMAWLAVAAFFLLRTVRRGGLPYAMTWWSFTFPVGTCVTGASALAVQLGSELFGWAALGLYALLAGAWMTVALRTVPLVAPQVRELATHSERPQPRPVPRPGREALALGVGGGGR</sequence>
<keyword evidence="5 9" id="KW-0812">Transmembrane</keyword>
<keyword evidence="7 9" id="KW-0472">Membrane</keyword>
<evidence type="ECO:0000256" key="9">
    <source>
        <dbReference type="SAM" id="Phobius"/>
    </source>
</evidence>
<name>A0A8J3SNX4_9ACTN</name>
<dbReference type="GO" id="GO:0055085">
    <property type="term" value="P:transmembrane transport"/>
    <property type="evidence" value="ECO:0007669"/>
    <property type="project" value="InterPro"/>
</dbReference>
<dbReference type="GO" id="GO:0005886">
    <property type="term" value="C:plasma membrane"/>
    <property type="evidence" value="ECO:0007669"/>
    <property type="project" value="UniProtKB-SubCell"/>
</dbReference>
<feature type="transmembrane region" description="Helical" evidence="9">
    <location>
        <begin position="20"/>
        <end position="39"/>
    </location>
</feature>
<comment type="similarity">
    <text evidence="2">Belongs to the tellurite-resistance/dicarboxylate transporter (TDT) family.</text>
</comment>
<feature type="transmembrane region" description="Helical" evidence="9">
    <location>
        <begin position="147"/>
        <end position="171"/>
    </location>
</feature>
<dbReference type="AlphaFoldDB" id="A0A8J3SNX4"/>
<reference evidence="10 11" key="1">
    <citation type="submission" date="2021-01" db="EMBL/GenBank/DDBJ databases">
        <title>Whole genome shotgun sequence of Planobispora siamensis NBRC 107568.</title>
        <authorList>
            <person name="Komaki H."/>
            <person name="Tamura T."/>
        </authorList>
    </citation>
    <scope>NUCLEOTIDE SEQUENCE [LARGE SCALE GENOMIC DNA]</scope>
    <source>
        <strain evidence="10 11">NBRC 107568</strain>
    </source>
</reference>
<evidence type="ECO:0000256" key="7">
    <source>
        <dbReference type="ARBA" id="ARBA00023136"/>
    </source>
</evidence>
<keyword evidence="6 9" id="KW-1133">Transmembrane helix</keyword>
<organism evidence="10 11">
    <name type="scientific">Planobispora siamensis</name>
    <dbReference type="NCBI Taxonomy" id="936338"/>
    <lineage>
        <taxon>Bacteria</taxon>
        <taxon>Bacillati</taxon>
        <taxon>Actinomycetota</taxon>
        <taxon>Actinomycetes</taxon>
        <taxon>Streptosporangiales</taxon>
        <taxon>Streptosporangiaceae</taxon>
        <taxon>Planobispora</taxon>
    </lineage>
</organism>
<evidence type="ECO:0000256" key="3">
    <source>
        <dbReference type="ARBA" id="ARBA00022448"/>
    </source>
</evidence>
<protein>
    <submittedName>
        <fullName evidence="10">C4-dicarboxylate ABC transporter</fullName>
    </submittedName>
</protein>
<feature type="region of interest" description="Disordered" evidence="8">
    <location>
        <begin position="313"/>
        <end position="341"/>
    </location>
</feature>
<comment type="caution">
    <text evidence="10">The sequence shown here is derived from an EMBL/GenBank/DDBJ whole genome shotgun (WGS) entry which is preliminary data.</text>
</comment>
<keyword evidence="4" id="KW-1003">Cell membrane</keyword>
<dbReference type="PANTHER" id="PTHR31686:SF1">
    <property type="entry name" value="SULFITE EFFLUX PUMP SSU1"/>
    <property type="match status" value="1"/>
</dbReference>
<dbReference type="InterPro" id="IPR004695">
    <property type="entry name" value="SLAC1/Mae1/Ssu1/TehA"/>
</dbReference>
<evidence type="ECO:0000256" key="1">
    <source>
        <dbReference type="ARBA" id="ARBA00004651"/>
    </source>
</evidence>
<accession>A0A8J3SNX4</accession>
<evidence type="ECO:0000256" key="5">
    <source>
        <dbReference type="ARBA" id="ARBA00022692"/>
    </source>
</evidence>
<comment type="subcellular location">
    <subcellularLocation>
        <location evidence="1">Cell membrane</location>
        <topology evidence="1">Multi-pass membrane protein</topology>
    </subcellularLocation>
</comment>
<dbReference type="Pfam" id="PF03595">
    <property type="entry name" value="SLAC1"/>
    <property type="match status" value="1"/>
</dbReference>
<dbReference type="InterPro" id="IPR051629">
    <property type="entry name" value="Sulfite_efflux_TDT"/>
</dbReference>
<evidence type="ECO:0000256" key="6">
    <source>
        <dbReference type="ARBA" id="ARBA00022989"/>
    </source>
</evidence>
<feature type="transmembrane region" description="Helical" evidence="9">
    <location>
        <begin position="178"/>
        <end position="196"/>
    </location>
</feature>
<keyword evidence="3" id="KW-0813">Transport</keyword>
<evidence type="ECO:0000256" key="2">
    <source>
        <dbReference type="ARBA" id="ARBA00008566"/>
    </source>
</evidence>
<feature type="transmembrane region" description="Helical" evidence="9">
    <location>
        <begin position="118"/>
        <end position="141"/>
    </location>
</feature>
<evidence type="ECO:0000313" key="11">
    <source>
        <dbReference type="Proteomes" id="UP000619788"/>
    </source>
</evidence>
<gene>
    <name evidence="10" type="ORF">Psi01_66250</name>
</gene>